<dbReference type="GO" id="GO:0006412">
    <property type="term" value="P:translation"/>
    <property type="evidence" value="ECO:0007669"/>
    <property type="project" value="InterPro"/>
</dbReference>
<evidence type="ECO:0000313" key="5">
    <source>
        <dbReference type="EMBL" id="QWK42097.1"/>
    </source>
</evidence>
<dbReference type="GO" id="GO:0005840">
    <property type="term" value="C:ribosome"/>
    <property type="evidence" value="ECO:0007669"/>
    <property type="project" value="UniProtKB-KW"/>
</dbReference>
<dbReference type="InterPro" id="IPR001684">
    <property type="entry name" value="Ribosomal_bL27"/>
</dbReference>
<dbReference type="FunFam" id="2.40.50.100:FF:000060">
    <property type="entry name" value="Apicoplast ribosomal protein L27"/>
    <property type="match status" value="1"/>
</dbReference>
<evidence type="ECO:0000256" key="3">
    <source>
        <dbReference type="ARBA" id="ARBA00023274"/>
    </source>
</evidence>
<dbReference type="Pfam" id="PF01016">
    <property type="entry name" value="Ribosomal_L27"/>
    <property type="match status" value="1"/>
</dbReference>
<proteinExistence type="inferred from homology"/>
<evidence type="ECO:0000256" key="2">
    <source>
        <dbReference type="ARBA" id="ARBA00022980"/>
    </source>
</evidence>
<dbReference type="GO" id="GO:1990904">
    <property type="term" value="C:ribonucleoprotein complex"/>
    <property type="evidence" value="ECO:0007669"/>
    <property type="project" value="UniProtKB-KW"/>
</dbReference>
<keyword evidence="2 5" id="KW-0689">Ribosomal protein</keyword>
<dbReference type="PANTHER" id="PTHR15893:SF0">
    <property type="entry name" value="LARGE RIBOSOMAL SUBUNIT PROTEIN BL27M"/>
    <property type="match status" value="1"/>
</dbReference>
<dbReference type="Gene3D" id="2.40.50.100">
    <property type="match status" value="1"/>
</dbReference>
<reference evidence="5" key="1">
    <citation type="journal article" date="2021" name="Genome Biol. Evol.">
        <title>Genomic rearrangements and sequence evolution across brown algal organelles.</title>
        <authorList>
            <person name="Starko S."/>
            <person name="Bringloe T.T."/>
            <person name="Gomez M.S."/>
            <person name="Darby H."/>
            <person name="Graham S.W."/>
            <person name="Martone P.T."/>
        </authorList>
    </citation>
    <scope>NUCLEOTIDE SEQUENCE</scope>
</reference>
<dbReference type="GO" id="GO:0003735">
    <property type="term" value="F:structural constituent of ribosome"/>
    <property type="evidence" value="ECO:0007669"/>
    <property type="project" value="InterPro"/>
</dbReference>
<dbReference type="PRINTS" id="PR00063">
    <property type="entry name" value="RIBOSOMALL27"/>
</dbReference>
<geneLocation type="plastid" evidence="5"/>
<comment type="similarity">
    <text evidence="1">Belongs to the bacterial ribosomal protein bL27 family.</text>
</comment>
<accession>A0A8F0F7U2</accession>
<evidence type="ECO:0000256" key="1">
    <source>
        <dbReference type="ARBA" id="ARBA00010797"/>
    </source>
</evidence>
<name>A0A8F0F7U2_9PHAE</name>
<keyword evidence="3" id="KW-0687">Ribonucleoprotein</keyword>
<dbReference type="PANTHER" id="PTHR15893">
    <property type="entry name" value="RIBOSOMAL PROTEIN L27"/>
    <property type="match status" value="1"/>
</dbReference>
<dbReference type="AlphaFoldDB" id="A0A8F0F7U2"/>
<gene>
    <name evidence="5" type="primary">rpl27</name>
</gene>
<dbReference type="SUPFAM" id="SSF110324">
    <property type="entry name" value="Ribosomal L27 protein-like"/>
    <property type="match status" value="1"/>
</dbReference>
<keyword evidence="5" id="KW-0934">Plastid</keyword>
<evidence type="ECO:0000256" key="4">
    <source>
        <dbReference type="SAM" id="MobiDB-lite"/>
    </source>
</evidence>
<dbReference type="HAMAP" id="MF_00539">
    <property type="entry name" value="Ribosomal_bL27"/>
    <property type="match status" value="1"/>
</dbReference>
<dbReference type="InterPro" id="IPR018261">
    <property type="entry name" value="Ribosomal_bL27_CS"/>
</dbReference>
<dbReference type="EMBL" id="MZ156030">
    <property type="protein sequence ID" value="QWK42097.1"/>
    <property type="molecule type" value="Genomic_DNA"/>
</dbReference>
<feature type="region of interest" description="Disordered" evidence="4">
    <location>
        <begin position="1"/>
        <end position="21"/>
    </location>
</feature>
<organism evidence="5">
    <name type="scientific">Pseudochorda nagaii</name>
    <dbReference type="NCBI Taxonomy" id="74379"/>
    <lineage>
        <taxon>Eukaryota</taxon>
        <taxon>Sar</taxon>
        <taxon>Stramenopiles</taxon>
        <taxon>Ochrophyta</taxon>
        <taxon>PX clade</taxon>
        <taxon>Phaeophyceae</taxon>
        <taxon>Laminariales</taxon>
        <taxon>Pseudochordaceae</taxon>
        <taxon>Pseudochorda</taxon>
    </lineage>
</organism>
<sequence length="82" mass="9033">MAHKKGAGSTKNGRDSKSKRLGVKCFQGHKVQAGNILIRQRGLSYKPGENVGIGRDYTLYALKEGLVSFKKKNKKTCISVDH</sequence>
<dbReference type="NCBIfam" id="TIGR00062">
    <property type="entry name" value="L27"/>
    <property type="match status" value="1"/>
</dbReference>
<protein>
    <submittedName>
        <fullName evidence="5">Ribosomal protein L27</fullName>
    </submittedName>
</protein>
<dbReference type="PROSITE" id="PS00831">
    <property type="entry name" value="RIBOSOMAL_L27"/>
    <property type="match status" value="1"/>
</dbReference>